<dbReference type="PANTHER" id="PTHR21301">
    <property type="entry name" value="REVERSE TRANSCRIPTASE"/>
    <property type="match status" value="1"/>
</dbReference>
<keyword evidence="1" id="KW-0472">Membrane</keyword>
<proteinExistence type="predicted"/>
<dbReference type="PANTHER" id="PTHR21301:SF11">
    <property type="entry name" value="GIY-YIG DOMAIN-CONTAINING PROTEIN"/>
    <property type="match status" value="1"/>
</dbReference>
<feature type="transmembrane region" description="Helical" evidence="1">
    <location>
        <begin position="33"/>
        <end position="54"/>
    </location>
</feature>
<protein>
    <submittedName>
        <fullName evidence="2">Uncharacterized protein</fullName>
    </submittedName>
</protein>
<sequence length="135" mass="15326">MAAKLVELERQAWKPIAAEGRLTASSMPVSVRVFVGFLNTVVFMFWLSLITSALRKDSTTRAVKLLKRYVDDNFAAIKKGHEDSFLHHLNGLFTGHIRFTIGKEQGNYLPFLDALVIKDGHKLMTRVHRKLTNTD</sequence>
<evidence type="ECO:0000313" key="2">
    <source>
        <dbReference type="EMBL" id="KFD47477.1"/>
    </source>
</evidence>
<gene>
    <name evidence="2" type="ORF">M513_11638</name>
    <name evidence="3" type="ORF">M514_11638</name>
</gene>
<keyword evidence="1" id="KW-0812">Transmembrane</keyword>
<keyword evidence="4" id="KW-1185">Reference proteome</keyword>
<keyword evidence="1" id="KW-1133">Transmembrane helix</keyword>
<dbReference type="Proteomes" id="UP000030764">
    <property type="component" value="Unassembled WGS sequence"/>
</dbReference>
<dbReference type="EMBL" id="KL363325">
    <property type="protein sequence ID" value="KFD47477.1"/>
    <property type="molecule type" value="Genomic_DNA"/>
</dbReference>
<reference evidence="2 4" key="1">
    <citation type="journal article" date="2014" name="Nat. Genet.">
        <title>Genome and transcriptome of the porcine whipworm Trichuris suis.</title>
        <authorList>
            <person name="Jex A.R."/>
            <person name="Nejsum P."/>
            <person name="Schwarz E.M."/>
            <person name="Hu L."/>
            <person name="Young N.D."/>
            <person name="Hall R.S."/>
            <person name="Korhonen P.K."/>
            <person name="Liao S."/>
            <person name="Thamsborg S."/>
            <person name="Xia J."/>
            <person name="Xu P."/>
            <person name="Wang S."/>
            <person name="Scheerlinck J.P."/>
            <person name="Hofmann A."/>
            <person name="Sternberg P.W."/>
            <person name="Wang J."/>
            <person name="Gasser R.B."/>
        </authorList>
    </citation>
    <scope>NUCLEOTIDE SEQUENCE [LARGE SCALE GENOMIC DNA]</scope>
    <source>
        <strain evidence="3">DCEP-RM93F</strain>
        <strain evidence="2">DCEP-RM93M</strain>
    </source>
</reference>
<name>A0A085LR81_9BILA</name>
<dbReference type="Proteomes" id="UP000030758">
    <property type="component" value="Unassembled WGS sequence"/>
</dbReference>
<evidence type="ECO:0000256" key="1">
    <source>
        <dbReference type="SAM" id="Phobius"/>
    </source>
</evidence>
<evidence type="ECO:0000313" key="4">
    <source>
        <dbReference type="Proteomes" id="UP000030764"/>
    </source>
</evidence>
<dbReference type="EMBL" id="KL367564">
    <property type="protein sequence ID" value="KFD63954.1"/>
    <property type="molecule type" value="Genomic_DNA"/>
</dbReference>
<accession>A0A085LR81</accession>
<organism evidence="2 4">
    <name type="scientific">Trichuris suis</name>
    <name type="common">pig whipworm</name>
    <dbReference type="NCBI Taxonomy" id="68888"/>
    <lineage>
        <taxon>Eukaryota</taxon>
        <taxon>Metazoa</taxon>
        <taxon>Ecdysozoa</taxon>
        <taxon>Nematoda</taxon>
        <taxon>Enoplea</taxon>
        <taxon>Dorylaimia</taxon>
        <taxon>Trichinellida</taxon>
        <taxon>Trichuridae</taxon>
        <taxon>Trichuris</taxon>
    </lineage>
</organism>
<dbReference type="AlphaFoldDB" id="A0A085LR81"/>
<evidence type="ECO:0000313" key="3">
    <source>
        <dbReference type="EMBL" id="KFD63954.1"/>
    </source>
</evidence>